<gene>
    <name evidence="4" type="ORF">CLV30_1046</name>
</gene>
<dbReference type="Pfam" id="PF12215">
    <property type="entry name" value="Glyco_hydr_116N"/>
    <property type="match status" value="1"/>
</dbReference>
<feature type="domain" description="Glycosyl-hydrolase family 116 catalytic region" evidence="2">
    <location>
        <begin position="499"/>
        <end position="769"/>
    </location>
</feature>
<evidence type="ECO:0000259" key="2">
    <source>
        <dbReference type="Pfam" id="PF04685"/>
    </source>
</evidence>
<feature type="compositionally biased region" description="Low complexity" evidence="1">
    <location>
        <begin position="279"/>
        <end position="289"/>
    </location>
</feature>
<dbReference type="AlphaFoldDB" id="A0A2P8E6P8"/>
<dbReference type="InterPro" id="IPR012341">
    <property type="entry name" value="6hp_glycosidase-like_sf"/>
</dbReference>
<protein>
    <submittedName>
        <fullName evidence="4">Uncharacterized protein (DUF608 family)</fullName>
    </submittedName>
</protein>
<dbReference type="InterPro" id="IPR052566">
    <property type="entry name" value="Non-lysos_glucosylceramidase"/>
</dbReference>
<comment type="caution">
    <text evidence="4">The sequence shown here is derived from an EMBL/GenBank/DDBJ whole genome shotgun (WGS) entry which is preliminary data.</text>
</comment>
<reference evidence="4 5" key="1">
    <citation type="submission" date="2018-03" db="EMBL/GenBank/DDBJ databases">
        <title>Genomic Encyclopedia of Archaeal and Bacterial Type Strains, Phase II (KMG-II): from individual species to whole genera.</title>
        <authorList>
            <person name="Goeker M."/>
        </authorList>
    </citation>
    <scope>NUCLEOTIDE SEQUENCE [LARGE SCALE GENOMIC DNA]</scope>
    <source>
        <strain evidence="4 5">DSM 45211</strain>
    </source>
</reference>
<dbReference type="Proteomes" id="UP000243528">
    <property type="component" value="Unassembled WGS sequence"/>
</dbReference>
<name>A0A2P8E6P8_9ACTN</name>
<dbReference type="RefSeq" id="WP_129710877.1">
    <property type="nucleotide sequence ID" value="NZ_ML142899.1"/>
</dbReference>
<proteinExistence type="predicted"/>
<evidence type="ECO:0000256" key="1">
    <source>
        <dbReference type="SAM" id="MobiDB-lite"/>
    </source>
</evidence>
<dbReference type="GO" id="GO:0005975">
    <property type="term" value="P:carbohydrate metabolic process"/>
    <property type="evidence" value="ECO:0007669"/>
    <property type="project" value="InterPro"/>
</dbReference>
<dbReference type="OrthoDB" id="9807660at2"/>
<feature type="domain" description="Glycosyl-hydrolase family 116 N-terminal" evidence="3">
    <location>
        <begin position="17"/>
        <end position="363"/>
    </location>
</feature>
<dbReference type="InterPro" id="IPR006775">
    <property type="entry name" value="GH116_catalytic"/>
</dbReference>
<dbReference type="PANTHER" id="PTHR12654:SF4">
    <property type="entry name" value="PB1 DOMAIN-CONTAINING PROTEIN"/>
    <property type="match status" value="1"/>
</dbReference>
<feature type="region of interest" description="Disordered" evidence="1">
    <location>
        <begin position="263"/>
        <end position="289"/>
    </location>
</feature>
<accession>A0A2P8E6P8</accession>
<dbReference type="InterPro" id="IPR024462">
    <property type="entry name" value="GH116_N"/>
</dbReference>
<organism evidence="4 5">
    <name type="scientific">Haloactinopolyspora alba</name>
    <dbReference type="NCBI Taxonomy" id="648780"/>
    <lineage>
        <taxon>Bacteria</taxon>
        <taxon>Bacillati</taxon>
        <taxon>Actinomycetota</taxon>
        <taxon>Actinomycetes</taxon>
        <taxon>Jiangellales</taxon>
        <taxon>Jiangellaceae</taxon>
        <taxon>Haloactinopolyspora</taxon>
    </lineage>
</organism>
<dbReference type="EMBL" id="PYGE01000004">
    <property type="protein sequence ID" value="PSL05144.1"/>
    <property type="molecule type" value="Genomic_DNA"/>
</dbReference>
<sequence length="887" mass="97894">MSIRRHARAHTNARHTAMPLGGIGTGNVSICADGSLRQWQLHNIGNHVGTLPDSFFALRLTRIEPPLDVLRVLQAAPPTESTETPLVTDDHIPQWQRQRLGEYGGFAGSRFSATYPVAEVEFADEDVPLDVRLEALTPLVPPDVEKSSLPVTMLTFTLRNDGEVAVHGTLGGALQNAVGWDGVSPIDGVRGAGYGGNTNRLLRDRGWTGVLMENTTLPDDDPGAGQMVLAADSSEASVLTQWRDAAEFMTYLASRAPASGAKRLAHAPSAANPQRHGPRAASGASPAGSTWNGGVGVPFRLDPGQETTIRFAITWHFPNRYVNFEQFGPARPEWGKSRFWLGNAYTTRFADAHDVFRRVRDDWDDLRAETTAWTSTFAGSTLSDAEVEHLAAQLAVVRSPTCFQSAEGDFFGFEGVLGASTVMWSGSYGGSCPLNCTHVWNYEHALARTFPSLERSMRRLEFEVMQHPDGYVPHRLIAPTYLPQLWDEFIGGPGEPALDGMLGTVLKTYREYRAGAGDDWLATYWPRVRLLLDHVRRHWDPKDTGVLRGVQPSTHDIDLCGVNSFMGTFWLAALRAGAEMARRMADDQAARELTELFRLGSASYDELLFDGEYYTQVLDDGESPDFQWGAGCLSDQLIGQWWAHELDLGYLLPADHVRSALSAVVRHNLREGFRDFHHDYRVFADADDTGLLMCSWPKGGRPDVPTRYADEVWTGSEYQVAAHCLREGLDAEAGRILDGLWTRYDGRRRNPYNEIECGDHYARSMAGWSVLDALSGVRFDAPSGRLTLRGDRNGTWPVVLDGGWGSLTVEDEALRLSCASGRFALRRIKLDAVAWPHDPTCDVDGVNAPAFSIRRTADGPAIEFGHEVRLAPGQSMRIRHDQVSGAR</sequence>
<evidence type="ECO:0000313" key="4">
    <source>
        <dbReference type="EMBL" id="PSL05144.1"/>
    </source>
</evidence>
<dbReference type="Pfam" id="PF04685">
    <property type="entry name" value="DUF608"/>
    <property type="match status" value="1"/>
</dbReference>
<keyword evidence="5" id="KW-1185">Reference proteome</keyword>
<dbReference type="Gene3D" id="1.50.10.10">
    <property type="match status" value="1"/>
</dbReference>
<dbReference type="PANTHER" id="PTHR12654">
    <property type="entry name" value="BILE ACID BETA-GLUCOSIDASE-RELATED"/>
    <property type="match status" value="1"/>
</dbReference>
<dbReference type="SUPFAM" id="SSF48208">
    <property type="entry name" value="Six-hairpin glycosidases"/>
    <property type="match status" value="1"/>
</dbReference>
<evidence type="ECO:0000313" key="5">
    <source>
        <dbReference type="Proteomes" id="UP000243528"/>
    </source>
</evidence>
<dbReference type="GO" id="GO:0008422">
    <property type="term" value="F:beta-glucosidase activity"/>
    <property type="evidence" value="ECO:0007669"/>
    <property type="project" value="TreeGrafter"/>
</dbReference>
<dbReference type="InterPro" id="IPR008928">
    <property type="entry name" value="6-hairpin_glycosidase_sf"/>
</dbReference>
<evidence type="ECO:0000259" key="3">
    <source>
        <dbReference type="Pfam" id="PF12215"/>
    </source>
</evidence>